<comment type="caution">
    <text evidence="5">The sequence shown here is derived from an EMBL/GenBank/DDBJ whole genome shotgun (WGS) entry which is preliminary data.</text>
</comment>
<dbReference type="AlphaFoldDB" id="A0AAV5B2F7"/>
<dbReference type="Pfam" id="PF12802">
    <property type="entry name" value="MarR_2"/>
    <property type="match status" value="1"/>
</dbReference>
<reference evidence="5" key="1">
    <citation type="journal article" date="2022" name="Int. J. Syst. Evol. Microbiol.">
        <title>Granulimonas faecalis gen. nov., sp. nov., and Leptogranulimonas caecicola gen. nov., sp. nov., novel lactate-producing Atopobiaceae bacteria isolated from mouse intestines, and an emended description of the family Atopobiaceae.</title>
        <authorList>
            <person name="Morinaga K."/>
            <person name="Kusada H."/>
            <person name="Sakamoto S."/>
            <person name="Murakami T."/>
            <person name="Toyoda A."/>
            <person name="Mori H."/>
            <person name="Meng X.Y."/>
            <person name="Takashino M."/>
            <person name="Murotomi K."/>
            <person name="Tamaki H."/>
        </authorList>
    </citation>
    <scope>NUCLEOTIDE SEQUENCE</scope>
    <source>
        <strain evidence="5">OPF53</strain>
    </source>
</reference>
<dbReference type="InterPro" id="IPR000835">
    <property type="entry name" value="HTH_MarR-typ"/>
</dbReference>
<evidence type="ECO:0000256" key="2">
    <source>
        <dbReference type="ARBA" id="ARBA00023125"/>
    </source>
</evidence>
<gene>
    <name evidence="5" type="ORF">ATOP_13570</name>
</gene>
<dbReference type="Proteomes" id="UP001055025">
    <property type="component" value="Unassembled WGS sequence"/>
</dbReference>
<dbReference type="RefSeq" id="WP_135978801.1">
    <property type="nucleotide sequence ID" value="NZ_BQKC01000001.1"/>
</dbReference>
<keyword evidence="1" id="KW-0805">Transcription regulation</keyword>
<dbReference type="PANTHER" id="PTHR42756:SF1">
    <property type="entry name" value="TRANSCRIPTIONAL REPRESSOR OF EMRAB OPERON"/>
    <property type="match status" value="1"/>
</dbReference>
<keyword evidence="3" id="KW-0804">Transcription</keyword>
<evidence type="ECO:0000313" key="6">
    <source>
        <dbReference type="Proteomes" id="UP001055025"/>
    </source>
</evidence>
<keyword evidence="2" id="KW-0238">DNA-binding</keyword>
<evidence type="ECO:0000256" key="1">
    <source>
        <dbReference type="ARBA" id="ARBA00023015"/>
    </source>
</evidence>
<organism evidence="5 6">
    <name type="scientific">Granulimonas faecalis</name>
    <dbReference type="NCBI Taxonomy" id="2894155"/>
    <lineage>
        <taxon>Bacteria</taxon>
        <taxon>Bacillati</taxon>
        <taxon>Actinomycetota</taxon>
        <taxon>Coriobacteriia</taxon>
        <taxon>Coriobacteriales</taxon>
        <taxon>Kribbibacteriaceae</taxon>
        <taxon>Granulimonas</taxon>
    </lineage>
</organism>
<dbReference type="SMART" id="SM00347">
    <property type="entry name" value="HTH_MARR"/>
    <property type="match status" value="1"/>
</dbReference>
<dbReference type="GO" id="GO:0003700">
    <property type="term" value="F:DNA-binding transcription factor activity"/>
    <property type="evidence" value="ECO:0007669"/>
    <property type="project" value="InterPro"/>
</dbReference>
<dbReference type="PRINTS" id="PR00598">
    <property type="entry name" value="HTHMARR"/>
</dbReference>
<dbReference type="PROSITE" id="PS50995">
    <property type="entry name" value="HTH_MARR_2"/>
    <property type="match status" value="1"/>
</dbReference>
<dbReference type="GO" id="GO:0003677">
    <property type="term" value="F:DNA binding"/>
    <property type="evidence" value="ECO:0007669"/>
    <property type="project" value="UniProtKB-KW"/>
</dbReference>
<feature type="domain" description="HTH marR-type" evidence="4">
    <location>
        <begin position="1"/>
        <end position="135"/>
    </location>
</feature>
<accession>A0AAV5B2F7</accession>
<dbReference type="InterPro" id="IPR036390">
    <property type="entry name" value="WH_DNA-bd_sf"/>
</dbReference>
<dbReference type="PANTHER" id="PTHR42756">
    <property type="entry name" value="TRANSCRIPTIONAL REGULATOR, MARR"/>
    <property type="match status" value="1"/>
</dbReference>
<dbReference type="Gene3D" id="1.10.10.10">
    <property type="entry name" value="Winged helix-like DNA-binding domain superfamily/Winged helix DNA-binding domain"/>
    <property type="match status" value="1"/>
</dbReference>
<dbReference type="EMBL" id="BQKC01000001">
    <property type="protein sequence ID" value="GJM55702.1"/>
    <property type="molecule type" value="Genomic_DNA"/>
</dbReference>
<sequence length="147" mass="16594">MDNVEAHRIDSTLLDIKCLGHYLYFHGRGVSGKPQILCALFESGGVKTQRELGDRFGIKASSLSEVLAKMEACGYVVRTRDADDSRKLIVKLTEAGAAEAEAEIARRDRFRAWSLSCLSPTEQEQLQGLLDRVLDHWKQKDWKELDD</sequence>
<name>A0AAV5B2F7_9ACTN</name>
<evidence type="ECO:0000259" key="4">
    <source>
        <dbReference type="PROSITE" id="PS50995"/>
    </source>
</evidence>
<dbReference type="SUPFAM" id="SSF46785">
    <property type="entry name" value="Winged helix' DNA-binding domain"/>
    <property type="match status" value="1"/>
</dbReference>
<dbReference type="InterPro" id="IPR036388">
    <property type="entry name" value="WH-like_DNA-bd_sf"/>
</dbReference>
<protein>
    <recommendedName>
        <fullName evidence="4">HTH marR-type domain-containing protein</fullName>
    </recommendedName>
</protein>
<evidence type="ECO:0000313" key="5">
    <source>
        <dbReference type="EMBL" id="GJM55702.1"/>
    </source>
</evidence>
<evidence type="ECO:0000256" key="3">
    <source>
        <dbReference type="ARBA" id="ARBA00023163"/>
    </source>
</evidence>
<proteinExistence type="predicted"/>
<keyword evidence="6" id="KW-1185">Reference proteome</keyword>